<dbReference type="Proteomes" id="UP000695007">
    <property type="component" value="Unplaced"/>
</dbReference>
<organism evidence="11 12">
    <name type="scientific">Ceratosolen solmsi marchali</name>
    <dbReference type="NCBI Taxonomy" id="326594"/>
    <lineage>
        <taxon>Eukaryota</taxon>
        <taxon>Metazoa</taxon>
        <taxon>Ecdysozoa</taxon>
        <taxon>Arthropoda</taxon>
        <taxon>Hexapoda</taxon>
        <taxon>Insecta</taxon>
        <taxon>Pterygota</taxon>
        <taxon>Neoptera</taxon>
        <taxon>Endopterygota</taxon>
        <taxon>Hymenoptera</taxon>
        <taxon>Apocrita</taxon>
        <taxon>Proctotrupomorpha</taxon>
        <taxon>Chalcidoidea</taxon>
        <taxon>Agaonidae</taxon>
        <taxon>Agaoninae</taxon>
        <taxon>Ceratosolen</taxon>
    </lineage>
</organism>
<dbReference type="InterPro" id="IPR012341">
    <property type="entry name" value="6hp_glycosidase-like_sf"/>
</dbReference>
<dbReference type="InterPro" id="IPR001701">
    <property type="entry name" value="Glyco_hydro_9"/>
</dbReference>
<evidence type="ECO:0000313" key="11">
    <source>
        <dbReference type="Proteomes" id="UP000695007"/>
    </source>
</evidence>
<dbReference type="Pfam" id="PF00759">
    <property type="entry name" value="Glyco_hydro_9"/>
    <property type="match status" value="1"/>
</dbReference>
<dbReference type="GO" id="GO:0008810">
    <property type="term" value="F:cellulase activity"/>
    <property type="evidence" value="ECO:0007669"/>
    <property type="project" value="UniProtKB-EC"/>
</dbReference>
<reference evidence="12" key="1">
    <citation type="submission" date="2025-08" db="UniProtKB">
        <authorList>
            <consortium name="RefSeq"/>
        </authorList>
    </citation>
    <scope>IDENTIFICATION</scope>
</reference>
<keyword evidence="7 8" id="KW-0624">Polysaccharide degradation</keyword>
<evidence type="ECO:0000256" key="3">
    <source>
        <dbReference type="ARBA" id="ARBA00022801"/>
    </source>
</evidence>
<dbReference type="GO" id="GO:0030245">
    <property type="term" value="P:cellulose catabolic process"/>
    <property type="evidence" value="ECO:0007669"/>
    <property type="project" value="UniProtKB-KW"/>
</dbReference>
<accession>A0AAJ6YI06</accession>
<evidence type="ECO:0000256" key="1">
    <source>
        <dbReference type="ARBA" id="ARBA00000966"/>
    </source>
</evidence>
<dbReference type="SUPFAM" id="SSF48208">
    <property type="entry name" value="Six-hairpin glycosidases"/>
    <property type="match status" value="1"/>
</dbReference>
<feature type="domain" description="Glycoside hydrolase family 9" evidence="10">
    <location>
        <begin position="44"/>
        <end position="466"/>
    </location>
</feature>
<proteinExistence type="inferred from homology"/>
<dbReference type="InterPro" id="IPR033126">
    <property type="entry name" value="Glyco_hydro_9_Asp/Glu_AS"/>
</dbReference>
<dbReference type="RefSeq" id="XP_011498432.1">
    <property type="nucleotide sequence ID" value="XM_011500130.1"/>
</dbReference>
<name>A0AAJ6YI06_9HYME</name>
<dbReference type="InterPro" id="IPR008928">
    <property type="entry name" value="6-hairpin_glycosidase_sf"/>
</dbReference>
<keyword evidence="6 8" id="KW-0326">Glycosidase</keyword>
<evidence type="ECO:0000259" key="10">
    <source>
        <dbReference type="Pfam" id="PF00759"/>
    </source>
</evidence>
<keyword evidence="9" id="KW-0732">Signal</keyword>
<evidence type="ECO:0000256" key="2">
    <source>
        <dbReference type="ARBA" id="ARBA00007072"/>
    </source>
</evidence>
<feature type="active site" evidence="8">
    <location>
        <position position="444"/>
    </location>
</feature>
<feature type="chain" id="PRO_5042317876" description="Endoglucanase" evidence="9">
    <location>
        <begin position="20"/>
        <end position="481"/>
    </location>
</feature>
<protein>
    <recommendedName>
        <fullName evidence="9">Endoglucanase</fullName>
        <ecNumber evidence="9">3.2.1.4</ecNumber>
    </recommendedName>
</protein>
<comment type="catalytic activity">
    <reaction evidence="1 9">
        <text>Endohydrolysis of (1-&gt;4)-beta-D-glucosidic linkages in cellulose, lichenin and cereal beta-D-glucans.</text>
        <dbReference type="EC" id="3.2.1.4"/>
    </reaction>
</comment>
<keyword evidence="4 9" id="KW-0136">Cellulose degradation</keyword>
<keyword evidence="3 8" id="KW-0378">Hydrolase</keyword>
<dbReference type="KEGG" id="csol:105362647"/>
<evidence type="ECO:0000256" key="6">
    <source>
        <dbReference type="ARBA" id="ARBA00023295"/>
    </source>
</evidence>
<feature type="active site" evidence="8">
    <location>
        <position position="453"/>
    </location>
</feature>
<dbReference type="GeneID" id="105362647"/>
<dbReference type="Gene3D" id="1.50.10.10">
    <property type="match status" value="1"/>
</dbReference>
<sequence>MKASAFVTCVTFLVATTPAAIDKRAIVTSSYHRYVRPIEEDSDYARVLELSLLFYEAQRSGKLAPDNRIAWRGDSGLDDRGDDGEDLTGGYYDAGDFVKFGFTMASTTTLLAWGAVSWPEAYARLGQLDVIREALKWATDYFIKCHVSENVLYGQVGDFTVDHAFWGRPEELNTSRPVFKIDPEHPGSDLAGETSAALASTSLLFRTVDPDYADKLLRHARELYNFAKVHRGLYHEAIRGAAQYYESTDYGDELAWAAAWLFKASNETKYLDEAEHHYQHFHLRERPNEFFYNKKVAGVQVLLAQLTGQQEYRNAAKAFCNFSVRQQKRTPKGLLYIDKFGTLCHAANVAFICLQAADYPDIGDPQEYREFAKQQIHYILGGAGRSYVVGWGHNPPTQPHHAASSCPDKPTACGWSEFDRNAPNPQVLYGALVSGPDEADRFHDRREDYVYTEVTLDYNAGFTGALAGLLQLQAKAQAHPR</sequence>
<gene>
    <name evidence="12" type="primary">LOC105362647</name>
</gene>
<comment type="similarity">
    <text evidence="2 8 9">Belongs to the glycosyl hydrolase 9 (cellulase E) family.</text>
</comment>
<dbReference type="PROSITE" id="PS00698">
    <property type="entry name" value="GH9_3"/>
    <property type="match status" value="1"/>
</dbReference>
<dbReference type="AlphaFoldDB" id="A0AAJ6YI06"/>
<keyword evidence="11" id="KW-1185">Reference proteome</keyword>
<keyword evidence="5 8" id="KW-0119">Carbohydrate metabolism</keyword>
<evidence type="ECO:0000313" key="12">
    <source>
        <dbReference type="RefSeq" id="XP_011498432.1"/>
    </source>
</evidence>
<evidence type="ECO:0000256" key="7">
    <source>
        <dbReference type="ARBA" id="ARBA00023326"/>
    </source>
</evidence>
<dbReference type="EC" id="3.2.1.4" evidence="9"/>
<feature type="signal peptide" evidence="9">
    <location>
        <begin position="1"/>
        <end position="19"/>
    </location>
</feature>
<evidence type="ECO:0000256" key="4">
    <source>
        <dbReference type="ARBA" id="ARBA00023001"/>
    </source>
</evidence>
<dbReference type="PANTHER" id="PTHR22298">
    <property type="entry name" value="ENDO-1,4-BETA-GLUCANASE"/>
    <property type="match status" value="1"/>
</dbReference>
<evidence type="ECO:0000256" key="8">
    <source>
        <dbReference type="PROSITE-ProRule" id="PRU10060"/>
    </source>
</evidence>
<evidence type="ECO:0000256" key="5">
    <source>
        <dbReference type="ARBA" id="ARBA00023277"/>
    </source>
</evidence>
<evidence type="ECO:0000256" key="9">
    <source>
        <dbReference type="RuleBase" id="RU361166"/>
    </source>
</evidence>